<name>A0A484M3M9_9ASTE</name>
<reference evidence="1 2" key="1">
    <citation type="submission" date="2018-04" db="EMBL/GenBank/DDBJ databases">
        <authorList>
            <person name="Vogel A."/>
        </authorList>
    </citation>
    <scope>NUCLEOTIDE SEQUENCE [LARGE SCALE GENOMIC DNA]</scope>
</reference>
<evidence type="ECO:0000313" key="2">
    <source>
        <dbReference type="Proteomes" id="UP000595140"/>
    </source>
</evidence>
<dbReference type="EMBL" id="OOIL02002503">
    <property type="protein sequence ID" value="VFQ83054.1"/>
    <property type="molecule type" value="Genomic_DNA"/>
</dbReference>
<sequence>MALAPSTSIGAAEWVPSVITVLAAEPVPSSMALTLSSMVLAPSTSLVVVEWVPPKWVPSISSMASASFGISVATWASLVASVVSSSGTTAEGRKVFIMDGL</sequence>
<dbReference type="AlphaFoldDB" id="A0A484M3M9"/>
<evidence type="ECO:0000313" key="1">
    <source>
        <dbReference type="EMBL" id="VFQ83054.1"/>
    </source>
</evidence>
<keyword evidence="2" id="KW-1185">Reference proteome</keyword>
<accession>A0A484M3M9</accession>
<proteinExistence type="predicted"/>
<protein>
    <submittedName>
        <fullName evidence="1">Uncharacterized protein</fullName>
    </submittedName>
</protein>
<dbReference type="Proteomes" id="UP000595140">
    <property type="component" value="Unassembled WGS sequence"/>
</dbReference>
<organism evidence="1 2">
    <name type="scientific">Cuscuta campestris</name>
    <dbReference type="NCBI Taxonomy" id="132261"/>
    <lineage>
        <taxon>Eukaryota</taxon>
        <taxon>Viridiplantae</taxon>
        <taxon>Streptophyta</taxon>
        <taxon>Embryophyta</taxon>
        <taxon>Tracheophyta</taxon>
        <taxon>Spermatophyta</taxon>
        <taxon>Magnoliopsida</taxon>
        <taxon>eudicotyledons</taxon>
        <taxon>Gunneridae</taxon>
        <taxon>Pentapetalae</taxon>
        <taxon>asterids</taxon>
        <taxon>lamiids</taxon>
        <taxon>Solanales</taxon>
        <taxon>Convolvulaceae</taxon>
        <taxon>Cuscuteae</taxon>
        <taxon>Cuscuta</taxon>
        <taxon>Cuscuta subgen. Grammica</taxon>
        <taxon>Cuscuta sect. Cleistogrammica</taxon>
    </lineage>
</organism>
<gene>
    <name evidence="1" type="ORF">CCAM_LOCUS24830</name>
</gene>